<dbReference type="EC" id="2.4.1.57" evidence="2"/>
<dbReference type="OrthoDB" id="9804196at2"/>
<dbReference type="PANTHER" id="PTHR45947">
    <property type="entry name" value="SULFOQUINOVOSYL TRANSFERASE SQD2"/>
    <property type="match status" value="1"/>
</dbReference>
<dbReference type="PANTHER" id="PTHR45947:SF3">
    <property type="entry name" value="SULFOQUINOVOSYL TRANSFERASE SQD2"/>
    <property type="match status" value="1"/>
</dbReference>
<reference evidence="2 3" key="1">
    <citation type="submission" date="2015-09" db="EMBL/GenBank/DDBJ databases">
        <authorList>
            <consortium name="Pathogen Informatics"/>
        </authorList>
    </citation>
    <scope>NUCLEOTIDE SEQUENCE [LARGE SCALE GENOMIC DNA]</scope>
    <source>
        <strain evidence="2 3">2789STDY5834876</strain>
    </source>
</reference>
<proteinExistence type="predicted"/>
<dbReference type="Gene3D" id="3.40.50.2000">
    <property type="entry name" value="Glycogen Phosphorylase B"/>
    <property type="match status" value="2"/>
</dbReference>
<dbReference type="SUPFAM" id="SSF53756">
    <property type="entry name" value="UDP-Glycosyltransferase/glycogen phosphorylase"/>
    <property type="match status" value="1"/>
</dbReference>
<dbReference type="AlphaFoldDB" id="A0A174F8F3"/>
<accession>A0A174F8F3</accession>
<keyword evidence="2" id="KW-0328">Glycosyltransferase</keyword>
<dbReference type="Pfam" id="PF13439">
    <property type="entry name" value="Glyco_transf_4"/>
    <property type="match status" value="1"/>
</dbReference>
<dbReference type="GO" id="GO:0016757">
    <property type="term" value="F:glycosyltransferase activity"/>
    <property type="evidence" value="ECO:0007669"/>
    <property type="project" value="UniProtKB-KW"/>
</dbReference>
<dbReference type="InterPro" id="IPR050194">
    <property type="entry name" value="Glycosyltransferase_grp1"/>
</dbReference>
<sequence length="364" mass="41372">MKKVIISSANLRNGNGIASCIMSYYDGLLNRGYQVDYALLSNVPSPYMQYVKKRGGKKYIYPHNTGKPNKENAQFIRDILKKENYDIVHNNLTGLNGVVFLKTAQKCGVKKRIHHSHNPRETSSIKARIRSFLFDPICAMLSTKRLACSSLAGDDVFGKNKYTVLPNAINPEQYKFDNEYRHLFREKYGLNDKLVIGTVCRHAEQKNPFFIVDVFKEILNKNKNARLLWVGSGPLTEAVQKYIDNNNLHDFVVMLGARKDANKIYSAMDIFFLPSLFEGLGMVYIEAQASGLYCIASDVIPTDTAVTNNIEYISLKKKAGFWADKLITHQNCKGSRDDNLDYLKEHGYDLRYCGDQLAVIYDSL</sequence>
<evidence type="ECO:0000313" key="2">
    <source>
        <dbReference type="EMBL" id="CUO45126.1"/>
    </source>
</evidence>
<evidence type="ECO:0000313" key="3">
    <source>
        <dbReference type="Proteomes" id="UP000095544"/>
    </source>
</evidence>
<dbReference type="RefSeq" id="WP_055153107.1">
    <property type="nucleotide sequence ID" value="NZ_CYZU01000019.1"/>
</dbReference>
<organism evidence="2 3">
    <name type="scientific">Faecalicatena contorta</name>
    <dbReference type="NCBI Taxonomy" id="39482"/>
    <lineage>
        <taxon>Bacteria</taxon>
        <taxon>Bacillati</taxon>
        <taxon>Bacillota</taxon>
        <taxon>Clostridia</taxon>
        <taxon>Lachnospirales</taxon>
        <taxon>Lachnospiraceae</taxon>
        <taxon>Faecalicatena</taxon>
    </lineage>
</organism>
<gene>
    <name evidence="2" type="primary">pimB_1</name>
    <name evidence="2" type="ORF">ERS852491_02242</name>
</gene>
<dbReference type="Pfam" id="PF13692">
    <property type="entry name" value="Glyco_trans_1_4"/>
    <property type="match status" value="1"/>
</dbReference>
<feature type="domain" description="Glycosyltransferase subfamily 4-like N-terminal" evidence="1">
    <location>
        <begin position="15"/>
        <end position="172"/>
    </location>
</feature>
<dbReference type="STRING" id="39482.ERS852491_02242"/>
<dbReference type="EMBL" id="CYZU01000019">
    <property type="protein sequence ID" value="CUO45126.1"/>
    <property type="molecule type" value="Genomic_DNA"/>
</dbReference>
<keyword evidence="2" id="KW-0808">Transferase</keyword>
<dbReference type="Proteomes" id="UP000095544">
    <property type="component" value="Unassembled WGS sequence"/>
</dbReference>
<dbReference type="InterPro" id="IPR028098">
    <property type="entry name" value="Glyco_trans_4-like_N"/>
</dbReference>
<evidence type="ECO:0000259" key="1">
    <source>
        <dbReference type="Pfam" id="PF13439"/>
    </source>
</evidence>
<protein>
    <submittedName>
        <fullName evidence="2">GDP-mannose-dependent alpha-(1-6)-phosphatidylinositol monomannoside mannosyltransferase</fullName>
        <ecNumber evidence="2">2.4.1.57</ecNumber>
    </submittedName>
</protein>
<name>A0A174F8F3_9FIRM</name>